<name>E9PA54_YEASX</name>
<reference evidence="1" key="1">
    <citation type="journal article" date="1995" name="Yeast">
        <title>Sequence analysis of a 78.6 kb segment of the left end of Saccharomyces cerevisiae chromosome II.</title>
        <authorList>
            <person name="Obermaier B."/>
            <person name="Gassenhuber J."/>
            <person name="Piravandi E."/>
            <person name="Domdey H."/>
        </authorList>
    </citation>
    <scope>NUCLEOTIDE SEQUENCE</scope>
    <source>
        <strain evidence="1">S 288c</strain>
    </source>
</reference>
<sequence length="127" mass="13697">MPFSFLAQPFPPCKISSTHSLGVNSPGRGSHGNLNVFWYKLSISGLIEEDIVVDSPGFVVISLLLWLVEVGDLILVLFPVAFVPGFATVVPIPLKLENVFLGDIWFVVDVGLDSSDVLSSIVFIPGL</sequence>
<accession>E9PA54</accession>
<dbReference type="EMBL" id="X79489">
    <property type="protein sequence ID" value="CAA56020.1"/>
    <property type="molecule type" value="Genomic_DNA"/>
</dbReference>
<proteinExistence type="predicted"/>
<gene>
    <name evidence="1" type="primary">YBL0715</name>
</gene>
<protein>
    <submittedName>
        <fullName evidence="1">B-127 protein</fullName>
    </submittedName>
</protein>
<organism evidence="1">
    <name type="scientific">Saccharomyces cerevisiae</name>
    <name type="common">Baker's yeast</name>
    <dbReference type="NCBI Taxonomy" id="4932"/>
    <lineage>
        <taxon>Eukaryota</taxon>
        <taxon>Fungi</taxon>
        <taxon>Dikarya</taxon>
        <taxon>Ascomycota</taxon>
        <taxon>Saccharomycotina</taxon>
        <taxon>Saccharomycetes</taxon>
        <taxon>Saccharomycetales</taxon>
        <taxon>Saccharomycetaceae</taxon>
        <taxon>Saccharomyces</taxon>
    </lineage>
</organism>
<evidence type="ECO:0000313" key="1">
    <source>
        <dbReference type="EMBL" id="CAA56020.1"/>
    </source>
</evidence>
<dbReference type="AlphaFoldDB" id="E9PA54"/>